<sequence length="403" mass="45399">MSPTGNKIPTNIRSVNRAYKEASTSRWQLLPLFRSFLEHRPADTMLAVQERRLLVSWDLKAIHYLRRCLRTWVLDKVPGDAIGAFLVTVLYEQDFHLDYRLTMMVRDGQTQLHIARRVLAFYQIRDEAGAPIWDNLAVYGEDTHSKPRSVQGKSAAGSSTVTKELPPRIPTPPPADPRWPLFMGALSDPEFEDLVDKLGDDDHAEEDLPPLFTGVREEDIPIIQAFRRFNIHKNDSSKDLPLPDGTDRIGYTSEQTNISQDKPLPPLPMKKSLPTLPTGKALPAYKSLLPLPPLSRPSSPNPSSVRVSTFKAGKKLRVRWADCVQSEHADIEQGKGKTDLRSSPAARRPELPVDVNANRPHPPSDVIYAYIRDPWHYNVPPPPPPLKKKAGVEDLRKARVRGD</sequence>
<accession>A0A167XMB5</accession>
<dbReference type="PhylomeDB" id="A0A167XMB5"/>
<feature type="compositionally biased region" description="Basic and acidic residues" evidence="1">
    <location>
        <begin position="390"/>
        <end position="403"/>
    </location>
</feature>
<feature type="compositionally biased region" description="Pro residues" evidence="1">
    <location>
        <begin position="167"/>
        <end position="177"/>
    </location>
</feature>
<gene>
    <name evidence="2" type="ORF">EN45_031520</name>
</gene>
<feature type="region of interest" description="Disordered" evidence="1">
    <location>
        <begin position="144"/>
        <end position="177"/>
    </location>
</feature>
<feature type="region of interest" description="Disordered" evidence="1">
    <location>
        <begin position="237"/>
        <end position="268"/>
    </location>
</feature>
<organism evidence="2">
    <name type="scientific">Penicillium chrysogenum</name>
    <name type="common">Penicillium notatum</name>
    <dbReference type="NCBI Taxonomy" id="5076"/>
    <lineage>
        <taxon>Eukaryota</taxon>
        <taxon>Fungi</taxon>
        <taxon>Dikarya</taxon>
        <taxon>Ascomycota</taxon>
        <taxon>Pezizomycotina</taxon>
        <taxon>Eurotiomycetes</taxon>
        <taxon>Eurotiomycetidae</taxon>
        <taxon>Eurotiales</taxon>
        <taxon>Aspergillaceae</taxon>
        <taxon>Penicillium</taxon>
        <taxon>Penicillium chrysogenum species complex</taxon>
    </lineage>
</organism>
<reference evidence="2" key="1">
    <citation type="journal article" date="2014" name="Genome Announc.">
        <title>Complete sequencing and chromosome-scale genome assembly of the industrial progenitor strain P2niaD18 from the penicillin producer Penicillium chrysogenum.</title>
        <authorList>
            <person name="Specht T."/>
            <person name="Dahlmann T.A."/>
            <person name="Zadra I."/>
            <person name="Kurnsteiner H."/>
            <person name="Kuck U."/>
        </authorList>
    </citation>
    <scope>NUCLEOTIDE SEQUENCE [LARGE SCALE GENOMIC DNA]</scope>
    <source>
        <strain evidence="2">P2niaD18</strain>
    </source>
</reference>
<feature type="region of interest" description="Disordered" evidence="1">
    <location>
        <begin position="328"/>
        <end position="362"/>
    </location>
</feature>
<feature type="region of interest" description="Disordered" evidence="1">
    <location>
        <begin position="379"/>
        <end position="403"/>
    </location>
</feature>
<dbReference type="Proteomes" id="UP000076449">
    <property type="component" value="Chromosome I"/>
</dbReference>
<evidence type="ECO:0000256" key="1">
    <source>
        <dbReference type="SAM" id="MobiDB-lite"/>
    </source>
</evidence>
<evidence type="ECO:0000313" key="2">
    <source>
        <dbReference type="EMBL" id="KZN92985.1"/>
    </source>
</evidence>
<dbReference type="AlphaFoldDB" id="A0A167XMB5"/>
<proteinExistence type="predicted"/>
<protein>
    <submittedName>
        <fullName evidence="2">Uncharacterized protein</fullName>
    </submittedName>
</protein>
<dbReference type="EMBL" id="CM002798">
    <property type="protein sequence ID" value="KZN92985.1"/>
    <property type="molecule type" value="Genomic_DNA"/>
</dbReference>
<name>A0A167XMB5_PENCH</name>
<feature type="compositionally biased region" description="Basic and acidic residues" evidence="1">
    <location>
        <begin position="328"/>
        <end position="340"/>
    </location>
</feature>